<dbReference type="PIRSF" id="PIRSF002291">
    <property type="entry name" value="AP_complex_beta"/>
    <property type="match status" value="1"/>
</dbReference>
<feature type="domain" description="Clathrin/coatomer adaptor adaptin-like N-terminal" evidence="9">
    <location>
        <begin position="12"/>
        <end position="532"/>
    </location>
</feature>
<evidence type="ECO:0000256" key="6">
    <source>
        <dbReference type="PIRNR" id="PIRNR002291"/>
    </source>
</evidence>
<evidence type="ECO:0000256" key="2">
    <source>
        <dbReference type="ARBA" id="ARBA00006613"/>
    </source>
</evidence>
<dbReference type="AlphaFoldDB" id="A0A9W5T8S1"/>
<dbReference type="GO" id="GO:0030117">
    <property type="term" value="C:membrane coat"/>
    <property type="evidence" value="ECO:0007669"/>
    <property type="project" value="InterPro"/>
</dbReference>
<dbReference type="InterPro" id="IPR026739">
    <property type="entry name" value="AP_beta"/>
</dbReference>
<dbReference type="FunFam" id="2.60.40.1150:FF:000002">
    <property type="entry name" value="Beta-adaptin-like protein C"/>
    <property type="match status" value="1"/>
</dbReference>
<dbReference type="Proteomes" id="UP001057455">
    <property type="component" value="Unassembled WGS sequence"/>
</dbReference>
<reference evidence="10" key="1">
    <citation type="submission" date="2019-12" db="EMBL/GenBank/DDBJ databases">
        <title>Genome sequence of Babesia ovis.</title>
        <authorList>
            <person name="Yamagishi J."/>
            <person name="Sevinc F."/>
            <person name="Xuan X."/>
        </authorList>
    </citation>
    <scope>NUCLEOTIDE SEQUENCE</scope>
    <source>
        <strain evidence="10">Selcuk</strain>
    </source>
</reference>
<evidence type="ECO:0000313" key="11">
    <source>
        <dbReference type="Proteomes" id="UP001057455"/>
    </source>
</evidence>
<proteinExistence type="inferred from homology"/>
<dbReference type="Gene3D" id="2.60.40.1150">
    <property type="match status" value="1"/>
</dbReference>
<gene>
    <name evidence="10" type="ORF">BaOVIS_006910</name>
</gene>
<keyword evidence="4 6" id="KW-0653">Protein transport</keyword>
<dbReference type="InterPro" id="IPR016342">
    <property type="entry name" value="AP_complex_bsu_1_2_4"/>
</dbReference>
<dbReference type="GO" id="GO:0006886">
    <property type="term" value="P:intracellular protein transport"/>
    <property type="evidence" value="ECO:0007669"/>
    <property type="project" value="InterPro"/>
</dbReference>
<keyword evidence="5 6" id="KW-0472">Membrane</keyword>
<dbReference type="InterPro" id="IPR002553">
    <property type="entry name" value="Clathrin/coatomer_adapt-like_N"/>
</dbReference>
<evidence type="ECO:0000256" key="8">
    <source>
        <dbReference type="SAM" id="MobiDB-lite"/>
    </source>
</evidence>
<keyword evidence="7" id="KW-0175">Coiled coil</keyword>
<dbReference type="OrthoDB" id="10254310at2759"/>
<evidence type="ECO:0000256" key="5">
    <source>
        <dbReference type="ARBA" id="ARBA00023136"/>
    </source>
</evidence>
<dbReference type="InterPro" id="IPR013037">
    <property type="entry name" value="Clathrin_b-adaptin_app_Ig-like"/>
</dbReference>
<dbReference type="Gene3D" id="1.25.10.10">
    <property type="entry name" value="Leucine-rich Repeat Variant"/>
    <property type="match status" value="1"/>
</dbReference>
<feature type="compositionally biased region" description="Basic and acidic residues" evidence="8">
    <location>
        <begin position="589"/>
        <end position="602"/>
    </location>
</feature>
<organism evidence="10 11">
    <name type="scientific">Babesia ovis</name>
    <dbReference type="NCBI Taxonomy" id="5869"/>
    <lineage>
        <taxon>Eukaryota</taxon>
        <taxon>Sar</taxon>
        <taxon>Alveolata</taxon>
        <taxon>Apicomplexa</taxon>
        <taxon>Aconoidasida</taxon>
        <taxon>Piroplasmida</taxon>
        <taxon>Babesiidae</taxon>
        <taxon>Babesia</taxon>
    </lineage>
</organism>
<keyword evidence="3 6" id="KW-0813">Transport</keyword>
<dbReference type="SUPFAM" id="SSF49348">
    <property type="entry name" value="Clathrin adaptor appendage domain"/>
    <property type="match status" value="1"/>
</dbReference>
<dbReference type="PANTHER" id="PTHR11134">
    <property type="entry name" value="ADAPTOR COMPLEX SUBUNIT BETA FAMILY MEMBER"/>
    <property type="match status" value="1"/>
</dbReference>
<dbReference type="GO" id="GO:0012505">
    <property type="term" value="C:endomembrane system"/>
    <property type="evidence" value="ECO:0007669"/>
    <property type="project" value="UniProtKB-SubCell"/>
</dbReference>
<evidence type="ECO:0000313" key="10">
    <source>
        <dbReference type="EMBL" id="GFE53287.1"/>
    </source>
</evidence>
<sequence>MDGKYFRGNRRSEIQELREELQKASKDRRKDVIKKIIGAMTIGKDVSSLFPEVVNCIQTNNLELKKLVYLYVINYAKVQPELAILAVNTFCKDAKDRNPLIRALAVRTMGYIRLPAITEYLVEPLKRCQCDADPYVRKTAAICIAKLYAISPQLVIEEGFLDALERMLSDSNPMVVANAVSTLVEISELSEDNIFARIITKNPTKLEGLLQSLNECMEWGQVYILDALMLYTPSGNDEARMLIDAVLPRFSHINPAVVMSAMKVVIKMLPRVTDEEYLHVLQGKLAAPLVTLASLDPEIQYVALRSILVIIEKWPRLLEGNVRAFFCKRHEPLYVRVEKLDIMVRLATTTNFQKVLSELCEYATDIDLDFVRRTVRAIGALALRLEPALSACTDALSNLLRMRVSHLTDECTIVYRDLLRAYPQVFSLDLFSLCADVEYLHAIEAKSALVWIIGQYASKIPDAVEYLANMSETLQEEDHQVQLSLMTAAVKVTIRYGTDCGLVDQVLRRCLTESTSPDVRGRAQMYMRLLEHGAEVASKVVMTPLPPISGSSAMEKDVLDNLLGNIGHVSAVYHLPAWAVSFKDTHPIGSAREKDNKERDASSSDGDLLDIGDSDVPPSKSDSIDLFSDIVAPERQRTYSDDLFMGFEKSFLFTCKDEVVLTPYQQGSNGQMGLQVVASLYREDERMALKLILTNKTSGVISLQAIQFNKNSFGLSPASPLDSPVDVFPDKSTETHVPLAAGVILSNTPPANPIDIHVAIKTNVDVFYFRVFYELPIVLMHGSRIAQHQFEELWSNFPAEESFDLGSAVNAGDVAKRVGLSFVGSGLNIGGSVGRNNECLYATTTNSLRLLVVFSGSRVFVKAEAAALIPLLNHAIGKAVRA</sequence>
<evidence type="ECO:0000259" key="9">
    <source>
        <dbReference type="Pfam" id="PF01602"/>
    </source>
</evidence>
<dbReference type="GO" id="GO:0016192">
    <property type="term" value="P:vesicle-mediated transport"/>
    <property type="evidence" value="ECO:0007669"/>
    <property type="project" value="InterPro"/>
</dbReference>
<comment type="subcellular location">
    <subcellularLocation>
        <location evidence="1">Endomembrane system</location>
    </subcellularLocation>
</comment>
<evidence type="ECO:0000256" key="3">
    <source>
        <dbReference type="ARBA" id="ARBA00022448"/>
    </source>
</evidence>
<feature type="coiled-coil region" evidence="7">
    <location>
        <begin position="7"/>
        <end position="34"/>
    </location>
</feature>
<dbReference type="InterPro" id="IPR013041">
    <property type="entry name" value="Clathrin_app_Ig-like_sf"/>
</dbReference>
<comment type="caution">
    <text evidence="10">The sequence shown here is derived from an EMBL/GenBank/DDBJ whole genome shotgun (WGS) entry which is preliminary data.</text>
</comment>
<dbReference type="Pfam" id="PF01602">
    <property type="entry name" value="Adaptin_N"/>
    <property type="match status" value="1"/>
</dbReference>
<dbReference type="SUPFAM" id="SSF48371">
    <property type="entry name" value="ARM repeat"/>
    <property type="match status" value="1"/>
</dbReference>
<feature type="region of interest" description="Disordered" evidence="8">
    <location>
        <begin position="589"/>
        <end position="620"/>
    </location>
</feature>
<evidence type="ECO:0000256" key="4">
    <source>
        <dbReference type="ARBA" id="ARBA00022927"/>
    </source>
</evidence>
<evidence type="ECO:0000256" key="1">
    <source>
        <dbReference type="ARBA" id="ARBA00004308"/>
    </source>
</evidence>
<dbReference type="GO" id="GO:0030276">
    <property type="term" value="F:clathrin binding"/>
    <property type="evidence" value="ECO:0007669"/>
    <property type="project" value="InterPro"/>
</dbReference>
<keyword evidence="11" id="KW-1185">Reference proteome</keyword>
<evidence type="ECO:0000256" key="7">
    <source>
        <dbReference type="SAM" id="Coils"/>
    </source>
</evidence>
<accession>A0A9W5T8S1</accession>
<dbReference type="InterPro" id="IPR011989">
    <property type="entry name" value="ARM-like"/>
</dbReference>
<dbReference type="InterPro" id="IPR016024">
    <property type="entry name" value="ARM-type_fold"/>
</dbReference>
<dbReference type="EMBL" id="BLIY01000006">
    <property type="protein sequence ID" value="GFE53287.1"/>
    <property type="molecule type" value="Genomic_DNA"/>
</dbReference>
<name>A0A9W5T8S1_BABOV</name>
<protein>
    <recommendedName>
        <fullName evidence="6">AP complex subunit beta</fullName>
    </recommendedName>
</protein>
<comment type="similarity">
    <text evidence="2 6">Belongs to the adaptor complexes large subunit family.</text>
</comment>